<feature type="compositionally biased region" description="Polar residues" evidence="1">
    <location>
        <begin position="46"/>
        <end position="58"/>
    </location>
</feature>
<reference evidence="3" key="1">
    <citation type="submission" date="2013-01" db="EMBL/GenBank/DDBJ databases">
        <title>Draft Genome Sequence of a Mulberry Tree, Morus notabilis C.K. Schneid.</title>
        <authorList>
            <person name="He N."/>
            <person name="Zhao S."/>
        </authorList>
    </citation>
    <scope>NUCLEOTIDE SEQUENCE</scope>
</reference>
<feature type="region of interest" description="Disordered" evidence="1">
    <location>
        <begin position="46"/>
        <end position="70"/>
    </location>
</feature>
<dbReference type="Proteomes" id="UP000030645">
    <property type="component" value="Unassembled WGS sequence"/>
</dbReference>
<gene>
    <name evidence="2" type="ORF">L484_000441</name>
</gene>
<evidence type="ECO:0000256" key="1">
    <source>
        <dbReference type="SAM" id="MobiDB-lite"/>
    </source>
</evidence>
<accession>W9SHP6</accession>
<dbReference type="EMBL" id="KE345586">
    <property type="protein sequence ID" value="EXC07461.1"/>
    <property type="molecule type" value="Genomic_DNA"/>
</dbReference>
<evidence type="ECO:0000313" key="2">
    <source>
        <dbReference type="EMBL" id="EXC07461.1"/>
    </source>
</evidence>
<keyword evidence="3" id="KW-1185">Reference proteome</keyword>
<organism evidence="2 3">
    <name type="scientific">Morus notabilis</name>
    <dbReference type="NCBI Taxonomy" id="981085"/>
    <lineage>
        <taxon>Eukaryota</taxon>
        <taxon>Viridiplantae</taxon>
        <taxon>Streptophyta</taxon>
        <taxon>Embryophyta</taxon>
        <taxon>Tracheophyta</taxon>
        <taxon>Spermatophyta</taxon>
        <taxon>Magnoliopsida</taxon>
        <taxon>eudicotyledons</taxon>
        <taxon>Gunneridae</taxon>
        <taxon>Pentapetalae</taxon>
        <taxon>rosids</taxon>
        <taxon>fabids</taxon>
        <taxon>Rosales</taxon>
        <taxon>Moraceae</taxon>
        <taxon>Moreae</taxon>
        <taxon>Morus</taxon>
    </lineage>
</organism>
<dbReference type="AlphaFoldDB" id="W9SHP6"/>
<protein>
    <submittedName>
        <fullName evidence="2">Uncharacterized protein</fullName>
    </submittedName>
</protein>
<sequence>MATSFGVVTGPIIRHIEALFVLYNCHGNGDNLWCRKGAGPSDVISKLSSRPPTGTGMATTFGVETRPISR</sequence>
<proteinExistence type="predicted"/>
<evidence type="ECO:0000313" key="3">
    <source>
        <dbReference type="Proteomes" id="UP000030645"/>
    </source>
</evidence>
<name>W9SHP6_9ROSA</name>